<keyword evidence="2" id="KW-1185">Reference proteome</keyword>
<dbReference type="RefSeq" id="WP_320183131.1">
    <property type="nucleotide sequence ID" value="NZ_CP138332.1"/>
</dbReference>
<name>A0ABW6BIX7_9SPHI</name>
<gene>
    <name evidence="1" type="ORF">ACFS7Y_10670</name>
</gene>
<proteinExistence type="predicted"/>
<organism evidence="1 2">
    <name type="scientific">Sphingobacterium bambusae</name>
    <dbReference type="NCBI Taxonomy" id="662858"/>
    <lineage>
        <taxon>Bacteria</taxon>
        <taxon>Pseudomonadati</taxon>
        <taxon>Bacteroidota</taxon>
        <taxon>Sphingobacteriia</taxon>
        <taxon>Sphingobacteriales</taxon>
        <taxon>Sphingobacteriaceae</taxon>
        <taxon>Sphingobacterium</taxon>
    </lineage>
</organism>
<comment type="caution">
    <text evidence="1">The sequence shown here is derived from an EMBL/GenBank/DDBJ whole genome shotgun (WGS) entry which is preliminary data.</text>
</comment>
<dbReference type="EMBL" id="JBHUPB010000007">
    <property type="protein sequence ID" value="MFD2967855.1"/>
    <property type="molecule type" value="Genomic_DNA"/>
</dbReference>
<protein>
    <submittedName>
        <fullName evidence="1">Uncharacterized protein</fullName>
    </submittedName>
</protein>
<evidence type="ECO:0000313" key="2">
    <source>
        <dbReference type="Proteomes" id="UP001597525"/>
    </source>
</evidence>
<evidence type="ECO:0000313" key="1">
    <source>
        <dbReference type="EMBL" id="MFD2967855.1"/>
    </source>
</evidence>
<sequence length="181" mass="20620">MKKVYILLFLILPILSCEPNLTVITENGIFSIQHLVPVDSEADHIRAPFSMRVEFETLSLGSRWQIMPTAYAFRRDMSNTYVNAIDQASITVTMDRPMKIDGEEITIGRDILQDLFPSDSRDFRDDYAAAMLSINFTDEILSRCNFEPGITTFHLSGKNSDNIRFSFSKEVILNIPSQLTD</sequence>
<accession>A0ABW6BIX7</accession>
<dbReference type="Proteomes" id="UP001597525">
    <property type="component" value="Unassembled WGS sequence"/>
</dbReference>
<reference evidence="2" key="1">
    <citation type="journal article" date="2019" name="Int. J. Syst. Evol. Microbiol.">
        <title>The Global Catalogue of Microorganisms (GCM) 10K type strain sequencing project: providing services to taxonomists for standard genome sequencing and annotation.</title>
        <authorList>
            <consortium name="The Broad Institute Genomics Platform"/>
            <consortium name="The Broad Institute Genome Sequencing Center for Infectious Disease"/>
            <person name="Wu L."/>
            <person name="Ma J."/>
        </authorList>
    </citation>
    <scope>NUCLEOTIDE SEQUENCE [LARGE SCALE GENOMIC DNA]</scope>
    <source>
        <strain evidence="2">KCTC 22814</strain>
    </source>
</reference>